<dbReference type="EMBL" id="MU005593">
    <property type="protein sequence ID" value="KAF2680992.1"/>
    <property type="molecule type" value="Genomic_DNA"/>
</dbReference>
<dbReference type="OrthoDB" id="3183782at2759"/>
<dbReference type="Pfam" id="PF07110">
    <property type="entry name" value="EthD"/>
    <property type="match status" value="1"/>
</dbReference>
<dbReference type="AlphaFoldDB" id="A0A6G1IRY5"/>
<feature type="domain" description="EthD" evidence="2">
    <location>
        <begin position="20"/>
        <end position="121"/>
    </location>
</feature>
<keyword evidence="4" id="KW-1185">Reference proteome</keyword>
<accession>A0A6G1IRY5</accession>
<dbReference type="InterPro" id="IPR009799">
    <property type="entry name" value="EthD_dom"/>
</dbReference>
<dbReference type="InterPro" id="IPR011008">
    <property type="entry name" value="Dimeric_a/b-barrel"/>
</dbReference>
<proteinExistence type="inferred from homology"/>
<reference evidence="3" key="1">
    <citation type="journal article" date="2020" name="Stud. Mycol.">
        <title>101 Dothideomycetes genomes: a test case for predicting lifestyles and emergence of pathogens.</title>
        <authorList>
            <person name="Haridas S."/>
            <person name="Albert R."/>
            <person name="Binder M."/>
            <person name="Bloem J."/>
            <person name="Labutti K."/>
            <person name="Salamov A."/>
            <person name="Andreopoulos B."/>
            <person name="Baker S."/>
            <person name="Barry K."/>
            <person name="Bills G."/>
            <person name="Bluhm B."/>
            <person name="Cannon C."/>
            <person name="Castanera R."/>
            <person name="Culley D."/>
            <person name="Daum C."/>
            <person name="Ezra D."/>
            <person name="Gonzalez J."/>
            <person name="Henrissat B."/>
            <person name="Kuo A."/>
            <person name="Liang C."/>
            <person name="Lipzen A."/>
            <person name="Lutzoni F."/>
            <person name="Magnuson J."/>
            <person name="Mondo S."/>
            <person name="Nolan M."/>
            <person name="Ohm R."/>
            <person name="Pangilinan J."/>
            <person name="Park H.-J."/>
            <person name="Ramirez L."/>
            <person name="Alfaro M."/>
            <person name="Sun H."/>
            <person name="Tritt A."/>
            <person name="Yoshinaga Y."/>
            <person name="Zwiers L.-H."/>
            <person name="Turgeon B."/>
            <person name="Goodwin S."/>
            <person name="Spatafora J."/>
            <person name="Crous P."/>
            <person name="Grigoriev I."/>
        </authorList>
    </citation>
    <scope>NUCLEOTIDE SEQUENCE</scope>
    <source>
        <strain evidence="3">CBS 122367</strain>
    </source>
</reference>
<sequence length="168" mass="18875">MTAASEKGCIQIVSYIKRNPALSPAQFYEHWEKVHAPKVIPWAEKHGILRYQQIHTSGSIVPVPATESAPNAISRGELPTTPVEFDGIAIFLVPSLQQFNAAFEDPYYLEVIEVDERFILDKNGPGNGVIASFNGRMIDMMQQGKTAIGHRGEEYREAWEGYEKKTRL</sequence>
<dbReference type="GO" id="GO:0016491">
    <property type="term" value="F:oxidoreductase activity"/>
    <property type="evidence" value="ECO:0007669"/>
    <property type="project" value="InterPro"/>
</dbReference>
<protein>
    <recommendedName>
        <fullName evidence="2">EthD domain-containing protein</fullName>
    </recommendedName>
</protein>
<gene>
    <name evidence="3" type="ORF">K458DRAFT_420915</name>
</gene>
<evidence type="ECO:0000256" key="1">
    <source>
        <dbReference type="ARBA" id="ARBA00005986"/>
    </source>
</evidence>
<comment type="similarity">
    <text evidence="1">Belongs to the tpcK family.</text>
</comment>
<evidence type="ECO:0000313" key="4">
    <source>
        <dbReference type="Proteomes" id="UP000799291"/>
    </source>
</evidence>
<name>A0A6G1IRY5_9PLEO</name>
<dbReference type="Proteomes" id="UP000799291">
    <property type="component" value="Unassembled WGS sequence"/>
</dbReference>
<organism evidence="3 4">
    <name type="scientific">Lentithecium fluviatile CBS 122367</name>
    <dbReference type="NCBI Taxonomy" id="1168545"/>
    <lineage>
        <taxon>Eukaryota</taxon>
        <taxon>Fungi</taxon>
        <taxon>Dikarya</taxon>
        <taxon>Ascomycota</taxon>
        <taxon>Pezizomycotina</taxon>
        <taxon>Dothideomycetes</taxon>
        <taxon>Pleosporomycetidae</taxon>
        <taxon>Pleosporales</taxon>
        <taxon>Massarineae</taxon>
        <taxon>Lentitheciaceae</taxon>
        <taxon>Lentithecium</taxon>
    </lineage>
</organism>
<dbReference type="Gene3D" id="3.30.70.100">
    <property type="match status" value="1"/>
</dbReference>
<dbReference type="SUPFAM" id="SSF54909">
    <property type="entry name" value="Dimeric alpha+beta barrel"/>
    <property type="match status" value="1"/>
</dbReference>
<evidence type="ECO:0000259" key="2">
    <source>
        <dbReference type="Pfam" id="PF07110"/>
    </source>
</evidence>
<evidence type="ECO:0000313" key="3">
    <source>
        <dbReference type="EMBL" id="KAF2680992.1"/>
    </source>
</evidence>